<organism evidence="14 15">
    <name type="scientific">Geodia barretti</name>
    <name type="common">Barrett's horny sponge</name>
    <dbReference type="NCBI Taxonomy" id="519541"/>
    <lineage>
        <taxon>Eukaryota</taxon>
        <taxon>Metazoa</taxon>
        <taxon>Porifera</taxon>
        <taxon>Demospongiae</taxon>
        <taxon>Heteroscleromorpha</taxon>
        <taxon>Tetractinellida</taxon>
        <taxon>Astrophorina</taxon>
        <taxon>Geodiidae</taxon>
        <taxon>Geodia</taxon>
    </lineage>
</organism>
<evidence type="ECO:0000313" key="14">
    <source>
        <dbReference type="EMBL" id="CAI7998467.1"/>
    </source>
</evidence>
<keyword evidence="8" id="KW-0862">Zinc</keyword>
<dbReference type="InterPro" id="IPR005849">
    <property type="entry name" value="GalP_Utransf_N"/>
</dbReference>
<dbReference type="InterPro" id="IPR019779">
    <property type="entry name" value="GalP_UDPtransf1_His-AS"/>
</dbReference>
<comment type="cofactor">
    <cofactor evidence="2">
        <name>Zn(2+)</name>
        <dbReference type="ChEBI" id="CHEBI:29105"/>
    </cofactor>
</comment>
<comment type="pathway">
    <text evidence="3 11">Carbohydrate metabolism; galactose metabolism.</text>
</comment>
<sequence>MPPGAPDLGESGEHHLLRAAKAQGTCRVMCFHPRSDLTLPLMALPEIRRVVDEWANQITELGRSYLWVQVFENRGKVMGCSNPHPHCQIWASSFMPNEPGRSDANQLKYYEEHGAPLLLDYVQLELKKKERIVVETEHWLAVVPFWAVWPFETLLMPRRHVQRFPDLTDSERDDLCVAMKQLLTKYDNLYECSFPYSMGWQGAPTGPQRDKDCPHWQLHALYFPPLLRSATVKKFMVGYEMLCQSQRDLTAEQAAAKLRELPDLHYKLSSN</sequence>
<keyword evidence="6 11" id="KW-0548">Nucleotidyltransferase</keyword>
<dbReference type="GO" id="GO:0008270">
    <property type="term" value="F:zinc ion binding"/>
    <property type="evidence" value="ECO:0007669"/>
    <property type="project" value="InterPro"/>
</dbReference>
<dbReference type="Pfam" id="PF01087">
    <property type="entry name" value="GalP_UDP_transf"/>
    <property type="match status" value="1"/>
</dbReference>
<dbReference type="EC" id="2.7.7.12" evidence="11"/>
<evidence type="ECO:0000256" key="2">
    <source>
        <dbReference type="ARBA" id="ARBA00001947"/>
    </source>
</evidence>
<dbReference type="PANTHER" id="PTHR11943">
    <property type="entry name" value="GALACTOSE-1-PHOSPHATE URIDYLYLTRANSFERASE"/>
    <property type="match status" value="1"/>
</dbReference>
<evidence type="ECO:0000256" key="7">
    <source>
        <dbReference type="ARBA" id="ARBA00022723"/>
    </source>
</evidence>
<comment type="caution">
    <text evidence="14">The sequence shown here is derived from an EMBL/GenBank/DDBJ whole genome shotgun (WGS) entry which is preliminary data.</text>
</comment>
<dbReference type="EMBL" id="CASHTH010000349">
    <property type="protein sequence ID" value="CAI7998467.1"/>
    <property type="molecule type" value="Genomic_DNA"/>
</dbReference>
<evidence type="ECO:0000259" key="13">
    <source>
        <dbReference type="Pfam" id="PF02744"/>
    </source>
</evidence>
<keyword evidence="9 11" id="KW-0299">Galactose metabolism</keyword>
<dbReference type="Pfam" id="PF02744">
    <property type="entry name" value="GalP_UDP_tr_C"/>
    <property type="match status" value="1"/>
</dbReference>
<dbReference type="Proteomes" id="UP001174909">
    <property type="component" value="Unassembled WGS sequence"/>
</dbReference>
<evidence type="ECO:0000259" key="12">
    <source>
        <dbReference type="Pfam" id="PF01087"/>
    </source>
</evidence>
<dbReference type="PROSITE" id="PS00117">
    <property type="entry name" value="GAL_P_UDP_TRANSF_I"/>
    <property type="match status" value="1"/>
</dbReference>
<accession>A0AA35QZY2</accession>
<keyword evidence="5 11" id="KW-0808">Transferase</keyword>
<dbReference type="PANTHER" id="PTHR11943:SF1">
    <property type="entry name" value="GALACTOSE-1-PHOSPHATE URIDYLYLTRANSFERASE"/>
    <property type="match status" value="1"/>
</dbReference>
<dbReference type="NCBIfam" id="TIGR00209">
    <property type="entry name" value="galT_1"/>
    <property type="match status" value="1"/>
</dbReference>
<keyword evidence="10 11" id="KW-0119">Carbohydrate metabolism</keyword>
<dbReference type="Gene3D" id="3.30.428.10">
    <property type="entry name" value="HIT-like"/>
    <property type="match status" value="2"/>
</dbReference>
<dbReference type="GO" id="GO:0005737">
    <property type="term" value="C:cytoplasm"/>
    <property type="evidence" value="ECO:0007669"/>
    <property type="project" value="TreeGrafter"/>
</dbReference>
<keyword evidence="7 11" id="KW-0479">Metal-binding</keyword>
<feature type="domain" description="Galactose-1-phosphate uridyl transferase C-terminal" evidence="13">
    <location>
        <begin position="105"/>
        <end position="268"/>
    </location>
</feature>
<evidence type="ECO:0000256" key="9">
    <source>
        <dbReference type="ARBA" id="ARBA00023144"/>
    </source>
</evidence>
<proteinExistence type="inferred from homology"/>
<gene>
    <name evidence="14" type="ORF">GBAR_LOCUS2446</name>
</gene>
<feature type="domain" description="Galactose-1-phosphate uridyl transferase N-terminal" evidence="12">
    <location>
        <begin position="12"/>
        <end position="96"/>
    </location>
</feature>
<protein>
    <recommendedName>
        <fullName evidence="11">Galactose-1-phosphate uridylyltransferase</fullName>
        <ecNumber evidence="11">2.7.7.12</ecNumber>
    </recommendedName>
</protein>
<dbReference type="InterPro" id="IPR036265">
    <property type="entry name" value="HIT-like_sf"/>
</dbReference>
<evidence type="ECO:0000256" key="6">
    <source>
        <dbReference type="ARBA" id="ARBA00022695"/>
    </source>
</evidence>
<keyword evidence="15" id="KW-1185">Reference proteome</keyword>
<dbReference type="CDD" id="cd00608">
    <property type="entry name" value="GalT"/>
    <property type="match status" value="1"/>
</dbReference>
<dbReference type="InterPro" id="IPR005850">
    <property type="entry name" value="GalP_Utransf_C"/>
</dbReference>
<comment type="similarity">
    <text evidence="4 11">Belongs to the galactose-1-phosphate uridylyltransferase type 1 family.</text>
</comment>
<name>A0AA35QZY2_GEOBA</name>
<dbReference type="GO" id="GO:0008108">
    <property type="term" value="F:UDP-glucose:hexose-1-phosphate uridylyltransferase activity"/>
    <property type="evidence" value="ECO:0007669"/>
    <property type="project" value="UniProtKB-EC"/>
</dbReference>
<evidence type="ECO:0000256" key="8">
    <source>
        <dbReference type="ARBA" id="ARBA00022833"/>
    </source>
</evidence>
<evidence type="ECO:0000313" key="15">
    <source>
        <dbReference type="Proteomes" id="UP001174909"/>
    </source>
</evidence>
<dbReference type="InterPro" id="IPR001937">
    <property type="entry name" value="GalP_UDPtransf1"/>
</dbReference>
<comment type="catalytic activity">
    <reaction evidence="1 11">
        <text>alpha-D-galactose 1-phosphate + UDP-alpha-D-glucose = alpha-D-glucose 1-phosphate + UDP-alpha-D-galactose</text>
        <dbReference type="Rhea" id="RHEA:13989"/>
        <dbReference type="ChEBI" id="CHEBI:58336"/>
        <dbReference type="ChEBI" id="CHEBI:58601"/>
        <dbReference type="ChEBI" id="CHEBI:58885"/>
        <dbReference type="ChEBI" id="CHEBI:66914"/>
        <dbReference type="EC" id="2.7.7.12"/>
    </reaction>
</comment>
<evidence type="ECO:0000256" key="11">
    <source>
        <dbReference type="RuleBase" id="RU000506"/>
    </source>
</evidence>
<evidence type="ECO:0000256" key="4">
    <source>
        <dbReference type="ARBA" id="ARBA00010951"/>
    </source>
</evidence>
<dbReference type="AlphaFoldDB" id="A0AA35QZY2"/>
<evidence type="ECO:0000256" key="10">
    <source>
        <dbReference type="ARBA" id="ARBA00023277"/>
    </source>
</evidence>
<dbReference type="GO" id="GO:0033499">
    <property type="term" value="P:galactose catabolic process via UDP-galactose, Leloir pathway"/>
    <property type="evidence" value="ECO:0007669"/>
    <property type="project" value="TreeGrafter"/>
</dbReference>
<dbReference type="SUPFAM" id="SSF54197">
    <property type="entry name" value="HIT-like"/>
    <property type="match status" value="2"/>
</dbReference>
<reference evidence="14" key="1">
    <citation type="submission" date="2023-03" db="EMBL/GenBank/DDBJ databases">
        <authorList>
            <person name="Steffen K."/>
            <person name="Cardenas P."/>
        </authorList>
    </citation>
    <scope>NUCLEOTIDE SEQUENCE</scope>
</reference>
<dbReference type="FunFam" id="3.30.428.10:FF:000001">
    <property type="entry name" value="Galactose-1-phosphate uridylyltransferase"/>
    <property type="match status" value="1"/>
</dbReference>
<evidence type="ECO:0000256" key="3">
    <source>
        <dbReference type="ARBA" id="ARBA00004947"/>
    </source>
</evidence>
<evidence type="ECO:0000256" key="5">
    <source>
        <dbReference type="ARBA" id="ARBA00022679"/>
    </source>
</evidence>
<evidence type="ECO:0000256" key="1">
    <source>
        <dbReference type="ARBA" id="ARBA00001107"/>
    </source>
</evidence>